<dbReference type="Proteomes" id="UP000405805">
    <property type="component" value="Unassembled WGS sequence"/>
</dbReference>
<accession>A0AA90VFC7</accession>
<dbReference type="GO" id="GO:0006302">
    <property type="term" value="P:double-strand break repair"/>
    <property type="evidence" value="ECO:0007669"/>
    <property type="project" value="TreeGrafter"/>
</dbReference>
<dbReference type="PANTHER" id="PTHR32182:SF22">
    <property type="entry name" value="ATP-DEPENDENT ENDONUCLEASE, OLD FAMILY-RELATED"/>
    <property type="match status" value="1"/>
</dbReference>
<feature type="domain" description="ATPase AAA-type core" evidence="1">
    <location>
        <begin position="452"/>
        <end position="522"/>
    </location>
</feature>
<dbReference type="CDD" id="cd00267">
    <property type="entry name" value="ABC_ATPase"/>
    <property type="match status" value="1"/>
</dbReference>
<dbReference type="PANTHER" id="PTHR32182">
    <property type="entry name" value="DNA REPLICATION AND REPAIR PROTEIN RECF"/>
    <property type="match status" value="1"/>
</dbReference>
<dbReference type="GO" id="GO:0005524">
    <property type="term" value="F:ATP binding"/>
    <property type="evidence" value="ECO:0007669"/>
    <property type="project" value="InterPro"/>
</dbReference>
<organism evidence="2 3">
    <name type="scientific">Segatella copri</name>
    <dbReference type="NCBI Taxonomy" id="165179"/>
    <lineage>
        <taxon>Bacteria</taxon>
        <taxon>Pseudomonadati</taxon>
        <taxon>Bacteroidota</taxon>
        <taxon>Bacteroidia</taxon>
        <taxon>Bacteroidales</taxon>
        <taxon>Prevotellaceae</taxon>
        <taxon>Segatella</taxon>
    </lineage>
</organism>
<dbReference type="InterPro" id="IPR027417">
    <property type="entry name" value="P-loop_NTPase"/>
</dbReference>
<name>A0AA90VFC7_9BACT</name>
<dbReference type="AlphaFoldDB" id="A0AA90VFC7"/>
<comment type="caution">
    <text evidence="2">The sequence shown here is derived from an EMBL/GenBank/DDBJ whole genome shotgun (WGS) entry which is preliminary data.</text>
</comment>
<evidence type="ECO:0000313" key="2">
    <source>
        <dbReference type="EMBL" id="MQO09159.1"/>
    </source>
</evidence>
<reference evidence="3" key="1">
    <citation type="submission" date="2019-09" db="EMBL/GenBank/DDBJ databases">
        <title>Distinct polysaccharide growth profiles of human intestinal Prevotella copri isolates.</title>
        <authorList>
            <person name="Fehlner-Peach H."/>
            <person name="Magnabosco C."/>
            <person name="Raghavan V."/>
            <person name="Scher J.U."/>
            <person name="Tett A."/>
            <person name="Cox L.M."/>
            <person name="Gottsegen C."/>
            <person name="Watters A."/>
            <person name="Wiltshire- Gordon J.D."/>
            <person name="Segata N."/>
            <person name="Bonneau R."/>
            <person name="Littman D.R."/>
        </authorList>
    </citation>
    <scope>NUCLEOTIDE SEQUENCE [LARGE SCALE GENOMIC DNA]</scope>
    <source>
        <strain evidence="3">iA624</strain>
    </source>
</reference>
<dbReference type="Pfam" id="PF13304">
    <property type="entry name" value="AAA_21"/>
    <property type="match status" value="1"/>
</dbReference>
<dbReference type="Gene3D" id="3.40.50.300">
    <property type="entry name" value="P-loop containing nucleotide triphosphate hydrolases"/>
    <property type="match status" value="1"/>
</dbReference>
<gene>
    <name evidence="2" type="ORF">F7D57_05350</name>
</gene>
<dbReference type="InterPro" id="IPR003959">
    <property type="entry name" value="ATPase_AAA_core"/>
</dbReference>
<dbReference type="RefSeq" id="WP_153096657.1">
    <property type="nucleotide sequence ID" value="NZ_VZBP01000064.1"/>
</dbReference>
<sequence>MEQNEDVLKPYYKTIRALLQARHEKDILRIFRDENMEGVWYNHDNWNGGIDFYQLQINVSPFIYDNINQDDVRTKLLDLFKQVIPIENIVVDGINIIPDVSVGFEAEDNATYSNDLKIFVAFVDNPYIYDKDVAIQEFPCLVLLANDWDDYDMVASFGLSYYDSQGIRHFIGKVKIIGDVPANKFGRRYVYKSIESGLFDVGAGKCSLGQTMDYYRQIKNIFGDKYLDVLYALRDCSVFPRFAKDFETNTWLYKKCLLRKDEAERTKREAPYMLNGIDLNDKYSFGYLFKPSYADERIKLHFDFSNNGILPNRLYAIIGKNGVGKTQFISTLPMCIYKKERSCFEPHIPLFSKVIAVSNCPFDHFEIPHETVEFQYVYCGMSVMRNGVKTILSDEDIKDKLHENLKEIKRCDRLEHLRIILKPLFSENELDEIVECDSFAKEEFWLAAVDEKYEKFSSGQNTFLYLFSSVIANIRYDSLLLFDEPETHLHPNAITLLMTSINLLLEKYESYGIIVTHSPLIIKELFARNVYIMRRIGNIPSVKRIGMESFGENLTNITEEVFDNKEITPYYYIVLKRLVDDGMSYEDIIRHIQSENIPVSLNLTILLESLVESRKNEKD</sequence>
<evidence type="ECO:0000259" key="1">
    <source>
        <dbReference type="Pfam" id="PF13304"/>
    </source>
</evidence>
<dbReference type="GO" id="GO:0000731">
    <property type="term" value="P:DNA synthesis involved in DNA repair"/>
    <property type="evidence" value="ECO:0007669"/>
    <property type="project" value="TreeGrafter"/>
</dbReference>
<dbReference type="EMBL" id="VZBP01000064">
    <property type="protein sequence ID" value="MQO09159.1"/>
    <property type="molecule type" value="Genomic_DNA"/>
</dbReference>
<dbReference type="SUPFAM" id="SSF52540">
    <property type="entry name" value="P-loop containing nucleoside triphosphate hydrolases"/>
    <property type="match status" value="1"/>
</dbReference>
<protein>
    <submittedName>
        <fullName evidence="2">AAA family ATPase</fullName>
    </submittedName>
</protein>
<dbReference type="GO" id="GO:0016887">
    <property type="term" value="F:ATP hydrolysis activity"/>
    <property type="evidence" value="ECO:0007669"/>
    <property type="project" value="InterPro"/>
</dbReference>
<proteinExistence type="predicted"/>
<evidence type="ECO:0000313" key="3">
    <source>
        <dbReference type="Proteomes" id="UP000405805"/>
    </source>
</evidence>